<protein>
    <recommendedName>
        <fullName evidence="9">Peptidase T</fullName>
        <ecNumber evidence="9">3.4.11.4</ecNumber>
    </recommendedName>
</protein>
<keyword evidence="6 14" id="KW-0378">Hydrolase</keyword>
<dbReference type="EMBL" id="CP002106">
    <property type="protein sequence ID" value="ADK67552.1"/>
    <property type="molecule type" value="Genomic_DNA"/>
</dbReference>
<dbReference type="NCBIfam" id="NF009920">
    <property type="entry name" value="PRK13381.1"/>
    <property type="match status" value="1"/>
</dbReference>
<keyword evidence="7 11" id="KW-0862">Zinc</keyword>
<comment type="catalytic activity">
    <reaction evidence="1">
        <text>Release of the N-terminal residue from a tripeptide.</text>
        <dbReference type="EC" id="3.4.11.4"/>
    </reaction>
</comment>
<evidence type="ECO:0000256" key="2">
    <source>
        <dbReference type="ARBA" id="ARBA00009692"/>
    </source>
</evidence>
<dbReference type="NCBIfam" id="NF003976">
    <property type="entry name" value="PRK05469.1"/>
    <property type="match status" value="1"/>
</dbReference>
<dbReference type="SUPFAM" id="SSF53187">
    <property type="entry name" value="Zn-dependent exopeptidases"/>
    <property type="match status" value="1"/>
</dbReference>
<dbReference type="GO" id="GO:0008237">
    <property type="term" value="F:metallopeptidase activity"/>
    <property type="evidence" value="ECO:0007669"/>
    <property type="project" value="UniProtKB-KW"/>
</dbReference>
<dbReference type="KEGG" id="ols:Olsu_0431"/>
<proteinExistence type="inferred from homology"/>
<dbReference type="InterPro" id="IPR001261">
    <property type="entry name" value="ArgE/DapE_CS"/>
</dbReference>
<evidence type="ECO:0000256" key="7">
    <source>
        <dbReference type="ARBA" id="ARBA00022833"/>
    </source>
</evidence>
<feature type="active site" evidence="10">
    <location>
        <position position="118"/>
    </location>
</feature>
<evidence type="ECO:0000256" key="8">
    <source>
        <dbReference type="ARBA" id="ARBA00023049"/>
    </source>
</evidence>
<dbReference type="GO" id="GO:0006508">
    <property type="term" value="P:proteolysis"/>
    <property type="evidence" value="ECO:0007669"/>
    <property type="project" value="UniProtKB-UniRule"/>
</dbReference>
<dbReference type="Gene3D" id="3.40.630.10">
    <property type="entry name" value="Zn peptidases"/>
    <property type="match status" value="1"/>
</dbReference>
<dbReference type="PIRSF" id="PIRSF037215">
    <property type="entry name" value="Peptidase_M20B"/>
    <property type="match status" value="1"/>
</dbReference>
<dbReference type="AlphaFoldDB" id="E1QYT8"/>
<dbReference type="SUPFAM" id="SSF55031">
    <property type="entry name" value="Bacterial exopeptidase dimerisation domain"/>
    <property type="match status" value="1"/>
</dbReference>
<dbReference type="PANTHER" id="PTHR42994:SF1">
    <property type="entry name" value="PEPTIDASE T"/>
    <property type="match status" value="1"/>
</dbReference>
<dbReference type="InterPro" id="IPR010161">
    <property type="entry name" value="Peptidase_M20B"/>
</dbReference>
<evidence type="ECO:0000259" key="13">
    <source>
        <dbReference type="Pfam" id="PF07687"/>
    </source>
</evidence>
<keyword evidence="5 11" id="KW-0479">Metal-binding</keyword>
<evidence type="ECO:0000256" key="10">
    <source>
        <dbReference type="PIRSR" id="PIRSR037215-1"/>
    </source>
</evidence>
<dbReference type="HOGENOM" id="CLU_053676_0_0_11"/>
<dbReference type="PATRIC" id="fig|633147.7.peg.1127"/>
<feature type="binding site" evidence="11">
    <location>
        <position position="116"/>
    </location>
    <ligand>
        <name>Zn(2+)</name>
        <dbReference type="ChEBI" id="CHEBI:29105"/>
        <label>1</label>
    </ligand>
</feature>
<gene>
    <name evidence="14" type="ordered locus">Olsu_0431</name>
</gene>
<sequence>MASATEHREPKHREPRPCEPRPCEPRPCEPRSYEPKPSDVLERFLRYVQVDSQSDPDNESETPSTPAQHDMARVLGEELRALGCEDVVVDGHAYVTATVPASAGAEGLPALGLCAHIDSTVDAPAAGVRPHVVHYEGGDLVAGVIDGTEVSTSSDQVPDLGQFVGQDIVVSDGRTLLSADDKAGVAEICALVARLGDDPSLPHPTLKIAFVPDEEIGHGAALLDLDKFGAAWCYTVDGEALGEFNYETFNAAEATVRVRGVMVHPGSAKDVMVNAITVAGEFERLVPAFERPEHTEGREGFYHPIQVRGTASEVTLTYIVRDHDASRFEGRQQVLRDIAAFLNGRHGEGTVTVELREQYRNMSEAFGDCPFLIANALEAHREVGIEPKVVAVRGGTDGSQLSLRGLPCPNIATGGYNAHSVREFVPVRSLELTVDLLERLVGKFSVPQS</sequence>
<dbReference type="EC" id="3.4.11.4" evidence="9"/>
<dbReference type="PANTHER" id="PTHR42994">
    <property type="entry name" value="PEPTIDASE T"/>
    <property type="match status" value="1"/>
</dbReference>
<reference evidence="14 15" key="1">
    <citation type="journal article" date="2010" name="Stand. Genomic Sci.">
        <title>Complete genome sequence of Olsenella uli type strain (VPI D76D-27C).</title>
        <authorList>
            <person name="Goker M."/>
            <person name="Held B."/>
            <person name="Lucas S."/>
            <person name="Nolan M."/>
            <person name="Yasawong M."/>
            <person name="Glavina Del Rio T."/>
            <person name="Tice H."/>
            <person name="Cheng J.F."/>
            <person name="Bruce D."/>
            <person name="Detter J.C."/>
            <person name="Tapia R."/>
            <person name="Han C."/>
            <person name="Goodwin L."/>
            <person name="Pitluck S."/>
            <person name="Liolios K."/>
            <person name="Ivanova N."/>
            <person name="Mavromatis K."/>
            <person name="Mikhailova N."/>
            <person name="Pati A."/>
            <person name="Chen A."/>
            <person name="Palaniappan K."/>
            <person name="Land M."/>
            <person name="Hauser L."/>
            <person name="Chang Y.J."/>
            <person name="Jeffries C.D."/>
            <person name="Rohde M."/>
            <person name="Sikorski J."/>
            <person name="Pukall R."/>
            <person name="Woyke T."/>
            <person name="Bristow J."/>
            <person name="Eisen J.A."/>
            <person name="Markowitz V."/>
            <person name="Hugenholtz P."/>
            <person name="Kyrpides N.C."/>
            <person name="Klenk H.P."/>
            <person name="Lapidus A."/>
        </authorList>
    </citation>
    <scope>NUCLEOTIDE SEQUENCE [LARGE SCALE GENOMIC DNA]</scope>
    <source>
        <strain evidence="15">ATCC 49627 / DSM 7084 / CIP 109912 / JCM 12494 / NCIMB 702895 / VPI D76D-27C</strain>
    </source>
</reference>
<dbReference type="OrthoDB" id="9804934at2"/>
<dbReference type="GO" id="GO:0006518">
    <property type="term" value="P:peptide metabolic process"/>
    <property type="evidence" value="ECO:0007669"/>
    <property type="project" value="InterPro"/>
</dbReference>
<name>E1QYT8_OLSUV</name>
<evidence type="ECO:0000256" key="6">
    <source>
        <dbReference type="ARBA" id="ARBA00022801"/>
    </source>
</evidence>
<dbReference type="RefSeq" id="WP_013251304.1">
    <property type="nucleotide sequence ID" value="NC_014363.1"/>
</dbReference>
<evidence type="ECO:0000256" key="4">
    <source>
        <dbReference type="ARBA" id="ARBA00022670"/>
    </source>
</evidence>
<accession>E1QYT8</accession>
<dbReference type="PROSITE" id="PS00759">
    <property type="entry name" value="ARGE_DAPE_CPG2_2"/>
    <property type="match status" value="1"/>
</dbReference>
<evidence type="ECO:0000313" key="14">
    <source>
        <dbReference type="EMBL" id="ADK67552.1"/>
    </source>
</evidence>
<dbReference type="Pfam" id="PF07687">
    <property type="entry name" value="M20_dimer"/>
    <property type="match status" value="1"/>
</dbReference>
<dbReference type="Pfam" id="PF01546">
    <property type="entry name" value="Peptidase_M20"/>
    <property type="match status" value="1"/>
</dbReference>
<evidence type="ECO:0000256" key="1">
    <source>
        <dbReference type="ARBA" id="ARBA00000870"/>
    </source>
</evidence>
<comment type="cofactor">
    <cofactor evidence="11">
        <name>Zn(2+)</name>
        <dbReference type="ChEBI" id="CHEBI:29105"/>
    </cofactor>
    <text evidence="11">Binds 2 Zn(2+) ions per subunit.</text>
</comment>
<feature type="binding site" evidence="11">
    <location>
        <position position="237"/>
    </location>
    <ligand>
        <name>Zn(2+)</name>
        <dbReference type="ChEBI" id="CHEBI:29105"/>
        <label>1</label>
    </ligand>
</feature>
<dbReference type="STRING" id="633147.Olsu_0431"/>
<dbReference type="InterPro" id="IPR011650">
    <property type="entry name" value="Peptidase_M20_dimer"/>
</dbReference>
<evidence type="ECO:0000313" key="15">
    <source>
        <dbReference type="Proteomes" id="UP000000333"/>
    </source>
</evidence>
<feature type="binding site" evidence="11">
    <location>
        <position position="215"/>
    </location>
    <ligand>
        <name>Zn(2+)</name>
        <dbReference type="ChEBI" id="CHEBI:29105"/>
        <label>2</label>
    </ligand>
</feature>
<dbReference type="InterPro" id="IPR036264">
    <property type="entry name" value="Bact_exopeptidase_dim_dom"/>
</dbReference>
<dbReference type="Proteomes" id="UP000000333">
    <property type="component" value="Chromosome"/>
</dbReference>
<feature type="binding site" evidence="11">
    <location>
        <position position="419"/>
    </location>
    <ligand>
        <name>Zn(2+)</name>
        <dbReference type="ChEBI" id="CHEBI:29105"/>
        <label>2</label>
    </ligand>
</feature>
<dbReference type="GeneID" id="78511881"/>
<keyword evidence="15" id="KW-1185">Reference proteome</keyword>
<dbReference type="Gene3D" id="3.30.70.360">
    <property type="match status" value="1"/>
</dbReference>
<evidence type="ECO:0000256" key="5">
    <source>
        <dbReference type="ARBA" id="ARBA00022723"/>
    </source>
</evidence>
<evidence type="ECO:0000256" key="3">
    <source>
        <dbReference type="ARBA" id="ARBA00022438"/>
    </source>
</evidence>
<keyword evidence="8" id="KW-0482">Metalloprotease</keyword>
<comment type="similarity">
    <text evidence="2">Belongs to the peptidase M20B family.</text>
</comment>
<dbReference type="GO" id="GO:0045148">
    <property type="term" value="F:tripeptide aminopeptidase activity"/>
    <property type="evidence" value="ECO:0007669"/>
    <property type="project" value="UniProtKB-UniRule"/>
</dbReference>
<dbReference type="NCBIfam" id="TIGR01882">
    <property type="entry name" value="peptidase-T"/>
    <property type="match status" value="1"/>
</dbReference>
<feature type="domain" description="Peptidase M20 dimerisation" evidence="13">
    <location>
        <begin position="246"/>
        <end position="346"/>
    </location>
</feature>
<evidence type="ECO:0000256" key="11">
    <source>
        <dbReference type="PIRSR" id="PIRSR037215-2"/>
    </source>
</evidence>
<evidence type="ECO:0000256" key="9">
    <source>
        <dbReference type="NCBIfam" id="TIGR01882"/>
    </source>
</evidence>
<dbReference type="eggNOG" id="COG2195">
    <property type="taxonomic scope" value="Bacteria"/>
</dbReference>
<organism evidence="14 15">
    <name type="scientific">Olsenella uli (strain ATCC 49627 / DSM 7084 / CCUG 31166 / CIP 109912 / JCM 12494 / LMG 11480 / NCIMB 702895 / VPI D76D-27C)</name>
    <name type="common">Lactobacillus uli</name>
    <dbReference type="NCBI Taxonomy" id="633147"/>
    <lineage>
        <taxon>Bacteria</taxon>
        <taxon>Bacillati</taxon>
        <taxon>Actinomycetota</taxon>
        <taxon>Coriobacteriia</taxon>
        <taxon>Coriobacteriales</taxon>
        <taxon>Atopobiaceae</taxon>
        <taxon>Olsenella</taxon>
    </lineage>
</organism>
<feature type="binding site" evidence="11">
    <location>
        <position position="180"/>
    </location>
    <ligand>
        <name>Zn(2+)</name>
        <dbReference type="ChEBI" id="CHEBI:29105"/>
        <label>2</label>
    </ligand>
</feature>
<feature type="compositionally biased region" description="Basic and acidic residues" evidence="12">
    <location>
        <begin position="1"/>
        <end position="45"/>
    </location>
</feature>
<keyword evidence="3 14" id="KW-0031">Aminopeptidase</keyword>
<dbReference type="GO" id="GO:0008270">
    <property type="term" value="F:zinc ion binding"/>
    <property type="evidence" value="ECO:0007669"/>
    <property type="project" value="InterPro"/>
</dbReference>
<feature type="active site" description="Proton acceptor" evidence="10">
    <location>
        <position position="214"/>
    </location>
</feature>
<evidence type="ECO:0000256" key="12">
    <source>
        <dbReference type="SAM" id="MobiDB-lite"/>
    </source>
</evidence>
<feature type="region of interest" description="Disordered" evidence="12">
    <location>
        <begin position="1"/>
        <end position="69"/>
    </location>
</feature>
<dbReference type="InterPro" id="IPR002933">
    <property type="entry name" value="Peptidase_M20"/>
</dbReference>
<feature type="binding site" evidence="11">
    <location>
        <position position="180"/>
    </location>
    <ligand>
        <name>Zn(2+)</name>
        <dbReference type="ChEBI" id="CHEBI:29105"/>
        <label>1</label>
    </ligand>
</feature>
<keyword evidence="4" id="KW-0645">Protease</keyword>